<feature type="domain" description="MOSC" evidence="2">
    <location>
        <begin position="167"/>
        <end position="338"/>
    </location>
</feature>
<evidence type="ECO:0000256" key="1">
    <source>
        <dbReference type="SAM" id="Phobius"/>
    </source>
</evidence>
<dbReference type="InterPro" id="IPR011037">
    <property type="entry name" value="Pyrv_Knase-like_insert_dom_sf"/>
</dbReference>
<dbReference type="Pfam" id="PF03476">
    <property type="entry name" value="MOSC_N"/>
    <property type="match status" value="1"/>
</dbReference>
<dbReference type="InterPro" id="IPR005303">
    <property type="entry name" value="MOCOS_middle"/>
</dbReference>
<keyword evidence="1" id="KW-1133">Transmembrane helix</keyword>
<accession>A0AA37PAN3</accession>
<keyword evidence="1" id="KW-0472">Membrane</keyword>
<dbReference type="GO" id="GO:0003824">
    <property type="term" value="F:catalytic activity"/>
    <property type="evidence" value="ECO:0007669"/>
    <property type="project" value="InterPro"/>
</dbReference>
<name>A0AA37PAN3_9PEZI</name>
<dbReference type="GeneID" id="73329715"/>
<comment type="caution">
    <text evidence="3">The sequence shown here is derived from an EMBL/GenBank/DDBJ whole genome shotgun (WGS) entry which is preliminary data.</text>
</comment>
<organism evidence="3 4">
    <name type="scientific">Colletotrichum spaethianum</name>
    <dbReference type="NCBI Taxonomy" id="700344"/>
    <lineage>
        <taxon>Eukaryota</taxon>
        <taxon>Fungi</taxon>
        <taxon>Dikarya</taxon>
        <taxon>Ascomycota</taxon>
        <taxon>Pezizomycotina</taxon>
        <taxon>Sordariomycetes</taxon>
        <taxon>Hypocreomycetidae</taxon>
        <taxon>Glomerellales</taxon>
        <taxon>Glomerellaceae</taxon>
        <taxon>Colletotrichum</taxon>
        <taxon>Colletotrichum spaethianum species complex</taxon>
    </lineage>
</organism>
<dbReference type="AlphaFoldDB" id="A0AA37PAN3"/>
<protein>
    <submittedName>
        <fullName evidence="3">Mitochondrial amidoxime-reducing component 1</fullName>
    </submittedName>
</protein>
<evidence type="ECO:0000313" key="4">
    <source>
        <dbReference type="Proteomes" id="UP001055115"/>
    </source>
</evidence>
<evidence type="ECO:0000259" key="2">
    <source>
        <dbReference type="PROSITE" id="PS51340"/>
    </source>
</evidence>
<feature type="transmembrane region" description="Helical" evidence="1">
    <location>
        <begin position="6"/>
        <end position="28"/>
    </location>
</feature>
<dbReference type="PROSITE" id="PS51340">
    <property type="entry name" value="MOSC"/>
    <property type="match status" value="1"/>
</dbReference>
<dbReference type="Pfam" id="PF03473">
    <property type="entry name" value="MOSC"/>
    <property type="match status" value="1"/>
</dbReference>
<dbReference type="PANTHER" id="PTHR14237">
    <property type="entry name" value="MOLYBDOPTERIN COFACTOR SULFURASE MOSC"/>
    <property type="match status" value="1"/>
</dbReference>
<keyword evidence="1" id="KW-0812">Transmembrane</keyword>
<dbReference type="SUPFAM" id="SSF141673">
    <property type="entry name" value="MOSC N-terminal domain-like"/>
    <property type="match status" value="1"/>
</dbReference>
<dbReference type="PANTHER" id="PTHR14237:SF19">
    <property type="entry name" value="MITOCHONDRIAL AMIDOXIME REDUCING COMPONENT 1"/>
    <property type="match status" value="1"/>
</dbReference>
<keyword evidence="4" id="KW-1185">Reference proteome</keyword>
<sequence>MALLDISYVHTLTLVLVTIGLATSFHLLPLLGKSLSRRTSTASPPLPPLPASDEIVALRVYPVKSCRGFEVKSTQLLRTGLDLDRSWMFIAAETREFITIRTNSNLTLIRTSYDPDTDQLIIGLRDYKFDIPAHPTNDWLSKNAKLAKAGIWGEQTDGWEYPASLTQPISDFLNIDIRLMFKGPTPRVLRGCGAPKLLGRSEAVKFADMMPVLVGSMASIGELNGRLVQAGENEIEIERFRPNIIIRGNEPWIEDGWKALRINDGGVPLDLDVVCRCLRCQVPNVHPETADKHPRQPWDQLMKYRRIDPGLKFKPSFGMLCVPRTEGLISVGMKFDVTAMTNDHFFINPMK</sequence>
<dbReference type="GO" id="GO:0030151">
    <property type="term" value="F:molybdenum ion binding"/>
    <property type="evidence" value="ECO:0007669"/>
    <property type="project" value="InterPro"/>
</dbReference>
<proteinExistence type="predicted"/>
<dbReference type="SUPFAM" id="SSF50800">
    <property type="entry name" value="PK beta-barrel domain-like"/>
    <property type="match status" value="1"/>
</dbReference>
<dbReference type="Proteomes" id="UP001055115">
    <property type="component" value="Unassembled WGS sequence"/>
</dbReference>
<dbReference type="RefSeq" id="XP_049131082.1">
    <property type="nucleotide sequence ID" value="XM_049275125.1"/>
</dbReference>
<evidence type="ECO:0000313" key="3">
    <source>
        <dbReference type="EMBL" id="GKT48732.1"/>
    </source>
</evidence>
<gene>
    <name evidence="3" type="ORF">ColSpa_08913</name>
</gene>
<dbReference type="InterPro" id="IPR005302">
    <property type="entry name" value="MoCF_Sase_C"/>
</dbReference>
<dbReference type="EMBL" id="BQXU01000025">
    <property type="protein sequence ID" value="GKT48732.1"/>
    <property type="molecule type" value="Genomic_DNA"/>
</dbReference>
<dbReference type="GO" id="GO:0030170">
    <property type="term" value="F:pyridoxal phosphate binding"/>
    <property type="evidence" value="ECO:0007669"/>
    <property type="project" value="InterPro"/>
</dbReference>
<reference evidence="3 4" key="1">
    <citation type="submission" date="2022-03" db="EMBL/GenBank/DDBJ databases">
        <title>Genome data of Colletotrichum spp.</title>
        <authorList>
            <person name="Utami Y.D."/>
            <person name="Hiruma K."/>
        </authorList>
    </citation>
    <scope>NUCLEOTIDE SEQUENCE [LARGE SCALE GENOMIC DNA]</scope>
    <source>
        <strain evidence="3 4">MAFF 239500</strain>
    </source>
</reference>